<dbReference type="EC" id="3.1.1.-" evidence="3"/>
<dbReference type="PANTHER" id="PTHR11559">
    <property type="entry name" value="CARBOXYLESTERASE"/>
    <property type="match status" value="1"/>
</dbReference>
<comment type="similarity">
    <text evidence="1 3">Belongs to the type-B carboxylesterase/lipase family.</text>
</comment>
<gene>
    <name evidence="5" type="ORF">J6I44_14355</name>
</gene>
<dbReference type="InterPro" id="IPR019826">
    <property type="entry name" value="Carboxylesterase_B_AS"/>
</dbReference>
<evidence type="ECO:0000256" key="2">
    <source>
        <dbReference type="ARBA" id="ARBA00022801"/>
    </source>
</evidence>
<name>A0ABT3PQD5_9BACT</name>
<dbReference type="Gene3D" id="3.40.50.1820">
    <property type="entry name" value="alpha/beta hydrolase"/>
    <property type="match status" value="1"/>
</dbReference>
<protein>
    <recommendedName>
        <fullName evidence="3">Carboxylic ester hydrolase</fullName>
        <ecNumber evidence="3">3.1.1.-</ecNumber>
    </recommendedName>
</protein>
<comment type="caution">
    <text evidence="5">The sequence shown here is derived from an EMBL/GenBank/DDBJ whole genome shotgun (WGS) entry which is preliminary data.</text>
</comment>
<evidence type="ECO:0000256" key="1">
    <source>
        <dbReference type="ARBA" id="ARBA00005964"/>
    </source>
</evidence>
<evidence type="ECO:0000259" key="4">
    <source>
        <dbReference type="Pfam" id="PF00135"/>
    </source>
</evidence>
<evidence type="ECO:0000313" key="6">
    <source>
        <dbReference type="Proteomes" id="UP001207918"/>
    </source>
</evidence>
<dbReference type="SUPFAM" id="SSF53474">
    <property type="entry name" value="alpha/beta-Hydrolases"/>
    <property type="match status" value="1"/>
</dbReference>
<feature type="domain" description="Carboxylesterase type B" evidence="4">
    <location>
        <begin position="25"/>
        <end position="492"/>
    </location>
</feature>
<keyword evidence="2 3" id="KW-0378">Hydrolase</keyword>
<reference evidence="5 6" key="1">
    <citation type="submission" date="2021-03" db="EMBL/GenBank/DDBJ databases">
        <title>Aliifodinibius sp. nov., a new bacterium isolated from saline soil.</title>
        <authorList>
            <person name="Galisteo C."/>
            <person name="De La Haba R."/>
            <person name="Sanchez-Porro C."/>
            <person name="Ventosa A."/>
        </authorList>
    </citation>
    <scope>NUCLEOTIDE SEQUENCE [LARGE SCALE GENOMIC DNA]</scope>
    <source>
        <strain evidence="5 6">1BSP15-2V2</strain>
    </source>
</reference>
<proteinExistence type="inferred from homology"/>
<evidence type="ECO:0000313" key="5">
    <source>
        <dbReference type="EMBL" id="MCW9708045.1"/>
    </source>
</evidence>
<keyword evidence="6" id="KW-1185">Reference proteome</keyword>
<accession>A0ABT3PQD5</accession>
<dbReference type="InterPro" id="IPR002018">
    <property type="entry name" value="CarbesteraseB"/>
</dbReference>
<dbReference type="InterPro" id="IPR050309">
    <property type="entry name" value="Type-B_Carboxylest/Lipase"/>
</dbReference>
<evidence type="ECO:0000256" key="3">
    <source>
        <dbReference type="RuleBase" id="RU361235"/>
    </source>
</evidence>
<dbReference type="InterPro" id="IPR029058">
    <property type="entry name" value="AB_hydrolase_fold"/>
</dbReference>
<dbReference type="Pfam" id="PF00135">
    <property type="entry name" value="COesterase"/>
    <property type="match status" value="1"/>
</dbReference>
<sequence>MEQFFYSVLSILFLFYGVADAQPDTLRIDTGLVTGVSESGSTVHAYKGIPYAAPPVGDLRWQPPQPPTTWEGVYHATDFASTCMQKHPPKGSFYQVEFFQEPEPMSEDCLYLNVWTGAESAENLRPVMMWIHGGAFSQGSGSMPTFNGNAFAKSGVVLVTLNYRLGIFGLLAHPQLTAESEHNSSGNYGLLDQVAALQWIQQNIDAFGGNPNNVTVFGQSSGAGSINKLMASPLTKGLFDRAILQSGSAYTFGKTQALEQAEQNGETVTKLLGTSSIEGLRSWPASKLLDKTSQFSFRPSIDGWFLPDEVYSIFEEGRQHDIPILAGSNADEGTTLRGPKLDAKIFTNIIHQTYGEDAKNFLALYPHQTDQQARNSFNKGWRDEMAWGAHTLARIHTKQHSQKAWLYYFSNVPPGRNSQRYGAFHSAEIAYVFNTLTAVDRPWQKQDHQLADLMRSYWVNFASEGNPNSKQLPKWPPYDARERKVLELGNTIEPQIILQGDVLEFYNKQYVRPKEE</sequence>
<organism evidence="5 6">
    <name type="scientific">Fodinibius salsisoli</name>
    <dbReference type="NCBI Taxonomy" id="2820877"/>
    <lineage>
        <taxon>Bacteria</taxon>
        <taxon>Pseudomonadati</taxon>
        <taxon>Balneolota</taxon>
        <taxon>Balneolia</taxon>
        <taxon>Balneolales</taxon>
        <taxon>Balneolaceae</taxon>
        <taxon>Fodinibius</taxon>
    </lineage>
</organism>
<dbReference type="EMBL" id="JAGGJA010000009">
    <property type="protein sequence ID" value="MCW9708045.1"/>
    <property type="molecule type" value="Genomic_DNA"/>
</dbReference>
<dbReference type="Proteomes" id="UP001207918">
    <property type="component" value="Unassembled WGS sequence"/>
</dbReference>
<dbReference type="PROSITE" id="PS00122">
    <property type="entry name" value="CARBOXYLESTERASE_B_1"/>
    <property type="match status" value="1"/>
</dbReference>
<dbReference type="RefSeq" id="WP_265766831.1">
    <property type="nucleotide sequence ID" value="NZ_JAGGJA010000009.1"/>
</dbReference>